<dbReference type="EMBL" id="QDKG01000002">
    <property type="protein sequence ID" value="PVH25938.1"/>
    <property type="molecule type" value="Genomic_DNA"/>
</dbReference>
<evidence type="ECO:0008006" key="4">
    <source>
        <dbReference type="Google" id="ProtNLM"/>
    </source>
</evidence>
<dbReference type="Pfam" id="PF13650">
    <property type="entry name" value="Asp_protease_2"/>
    <property type="match status" value="2"/>
</dbReference>
<protein>
    <recommendedName>
        <fullName evidence="4">Aspartyl protease</fullName>
    </recommendedName>
</protein>
<evidence type="ECO:0000313" key="2">
    <source>
        <dbReference type="EMBL" id="PVH25938.1"/>
    </source>
</evidence>
<comment type="caution">
    <text evidence="2">The sequence shown here is derived from an EMBL/GenBank/DDBJ whole genome shotgun (WGS) entry which is preliminary data.</text>
</comment>
<accession>A0A2T8HKG2</accession>
<organism evidence="2 3">
    <name type="scientific">Sphingobacterium corticibacter</name>
    <dbReference type="NCBI Taxonomy" id="2171749"/>
    <lineage>
        <taxon>Bacteria</taxon>
        <taxon>Pseudomonadati</taxon>
        <taxon>Bacteroidota</taxon>
        <taxon>Sphingobacteriia</taxon>
        <taxon>Sphingobacteriales</taxon>
        <taxon>Sphingobacteriaceae</taxon>
        <taxon>Sphingobacterium</taxon>
    </lineage>
</organism>
<dbReference type="AlphaFoldDB" id="A0A2T8HKG2"/>
<dbReference type="OrthoDB" id="3521766at2"/>
<evidence type="ECO:0000313" key="3">
    <source>
        <dbReference type="Proteomes" id="UP000245627"/>
    </source>
</evidence>
<dbReference type="Proteomes" id="UP000245627">
    <property type="component" value="Unassembled WGS sequence"/>
</dbReference>
<feature type="chain" id="PRO_5015551796" description="Aspartyl protease" evidence="1">
    <location>
        <begin position="21"/>
        <end position="426"/>
    </location>
</feature>
<dbReference type="SUPFAM" id="SSF50630">
    <property type="entry name" value="Acid proteases"/>
    <property type="match status" value="2"/>
</dbReference>
<reference evidence="2 3" key="1">
    <citation type="submission" date="2018-04" db="EMBL/GenBank/DDBJ databases">
        <title>Sphingobacterium cortibacter sp. nov.</title>
        <authorList>
            <person name="Li Y."/>
        </authorList>
    </citation>
    <scope>NUCLEOTIDE SEQUENCE [LARGE SCALE GENOMIC DNA]</scope>
    <source>
        <strain evidence="2 3">2c-3</strain>
    </source>
</reference>
<dbReference type="Gene3D" id="2.40.70.10">
    <property type="entry name" value="Acid Proteases"/>
    <property type="match status" value="2"/>
</dbReference>
<dbReference type="InterPro" id="IPR021109">
    <property type="entry name" value="Peptidase_aspartic_dom_sf"/>
</dbReference>
<gene>
    <name evidence="2" type="ORF">DC487_08415</name>
</gene>
<name>A0A2T8HKG2_9SPHI</name>
<evidence type="ECO:0000256" key="1">
    <source>
        <dbReference type="SAM" id="SignalP"/>
    </source>
</evidence>
<sequence>MKQRFFLIVLSLGLFGTLSAQESQSTKKVNTIIEHLNTKNGDALLRMMADSARIGNLPKVDNSKVVPEILSKFNSITDFSVSKEERLPNGDLMISLRVTYQDGKEGKPTFAFNKKGDIVNLGIIKARLTGNPERALADALSTAIQPDTVQIPFQMMNGLIYVPATLNNQQGYFMFDSGAPVLILRKKYISEAHISKDVSVDFTGMGGMMQDVKWATGNTLDWGGIQLNDLDAPVASMDDMELENGVPIFGLMGYGILKGYQLTFDYNKQVLLLEKVDEQGNLTGAQFAKGEILASSVMRMKRHIPIIDVMVDGAIYPMGIDCGANANVIKVAAAEDLAEHMDYEEEQVAINGVGGSAQNNKVGFLMHSTVGTVAFEDMYTAVTDQMIGGGAGEQALPIVGLLGTPFLNQYKMTLNFNKGEISFYQK</sequence>
<keyword evidence="1" id="KW-0732">Signal</keyword>
<proteinExistence type="predicted"/>
<keyword evidence="3" id="KW-1185">Reference proteome</keyword>
<dbReference type="RefSeq" id="WP_116775509.1">
    <property type="nucleotide sequence ID" value="NZ_QDKG01000002.1"/>
</dbReference>
<feature type="signal peptide" evidence="1">
    <location>
        <begin position="1"/>
        <end position="20"/>
    </location>
</feature>